<evidence type="ECO:0000259" key="3">
    <source>
        <dbReference type="SMART" id="SM00939"/>
    </source>
</evidence>
<dbReference type="Pfam" id="PF08530">
    <property type="entry name" value="PepX_C"/>
    <property type="match status" value="1"/>
</dbReference>
<keyword evidence="2" id="KW-0732">Signal</keyword>
<name>A0ABT8YA72_9SPHN</name>
<accession>A0ABT8YA72</accession>
<proteinExistence type="predicted"/>
<feature type="domain" description="Xaa-Pro dipeptidyl-peptidase C-terminal" evidence="3">
    <location>
        <begin position="336"/>
        <end position="575"/>
    </location>
</feature>
<dbReference type="InterPro" id="IPR008979">
    <property type="entry name" value="Galactose-bd-like_sf"/>
</dbReference>
<dbReference type="SMART" id="SM00939">
    <property type="entry name" value="PepX_C"/>
    <property type="match status" value="1"/>
</dbReference>
<dbReference type="NCBIfam" id="TIGR00976">
    <property type="entry name" value="CocE_NonD"/>
    <property type="match status" value="2"/>
</dbReference>
<dbReference type="InterPro" id="IPR000383">
    <property type="entry name" value="Xaa-Pro-like_dom"/>
</dbReference>
<dbReference type="Gene3D" id="1.10.3020.10">
    <property type="entry name" value="alpha-amino acid ester hydrolase ( Helical cap domain)"/>
    <property type="match status" value="1"/>
</dbReference>
<dbReference type="Pfam" id="PF02129">
    <property type="entry name" value="Peptidase_S15"/>
    <property type="match status" value="1"/>
</dbReference>
<gene>
    <name evidence="4" type="ORF">Q4F19_12635</name>
</gene>
<sequence length="581" mass="63243">MRRLLVALALAFAGVSAARAEPVSSAPPPATTSAPSFGHYAPLEAFPEIVSHSLYLPMRDGVKIALRIDRPARGGKAADGRFPVIWHGALNIAPDPTRRGTEPGLRDLPNLAKYGYVVVQIARRGNGQSFGERRGYHDRNEAQDAYEITQWLAAQPWSDGKVGIYGCSNTGDAAMHAITVRPPALKAVFAGCFSWHKYDPFRRGGIFAQWGTGPSRTIAQDMDTVPVEGDADKTMLRQAAEEHQRSTNLLEMWKQLPYRDSFSSLVASRFWQEGSAADYADQIRRSGVALYILGGWYDELRDQGLIARMNVPDARILIGPWQHCTNDDFPLFEEVHRFFDAELKGIDTGFTSEPPIHYFTIGAPAATAWRTTTSWPLAGTRTERRFFGAGTLGERAGSAKPASFAVNYDVHCPTENDGPFAQPCHNAGAGVSFADKVLGANKEVTGHPVATVWMAADARDADVFAYLEDVALDGTVVVVTEGRLKASLRATTTAPWAMPTGVPWHRAFAEDAAPLTPGEPVKLDIDLMPTSYIFKAGHRVQLTITGADPRQRARDPGLAKTISVYADAAHPSAVDLPVIPR</sequence>
<organism evidence="4 5">
    <name type="scientific">Sphingomonas natans</name>
    <dbReference type="NCBI Taxonomy" id="3063330"/>
    <lineage>
        <taxon>Bacteria</taxon>
        <taxon>Pseudomonadati</taxon>
        <taxon>Pseudomonadota</taxon>
        <taxon>Alphaproteobacteria</taxon>
        <taxon>Sphingomonadales</taxon>
        <taxon>Sphingomonadaceae</taxon>
        <taxon>Sphingomonas</taxon>
    </lineage>
</organism>
<dbReference type="InterPro" id="IPR013736">
    <property type="entry name" value="Xaa-Pro_dipept_C"/>
</dbReference>
<evidence type="ECO:0000313" key="4">
    <source>
        <dbReference type="EMBL" id="MDO6415231.1"/>
    </source>
</evidence>
<feature type="chain" id="PRO_5045330053" evidence="2">
    <location>
        <begin position="21"/>
        <end position="581"/>
    </location>
</feature>
<dbReference type="EMBL" id="JAUOTP010000005">
    <property type="protein sequence ID" value="MDO6415231.1"/>
    <property type="molecule type" value="Genomic_DNA"/>
</dbReference>
<dbReference type="Proteomes" id="UP001169764">
    <property type="component" value="Unassembled WGS sequence"/>
</dbReference>
<protein>
    <submittedName>
        <fullName evidence="4">CocE/NonD family hydrolase</fullName>
    </submittedName>
</protein>
<evidence type="ECO:0000256" key="1">
    <source>
        <dbReference type="ARBA" id="ARBA00022801"/>
    </source>
</evidence>
<dbReference type="Gene3D" id="3.40.50.1820">
    <property type="entry name" value="alpha/beta hydrolase"/>
    <property type="match status" value="1"/>
</dbReference>
<reference evidence="4" key="1">
    <citation type="submission" date="2023-07" db="EMBL/GenBank/DDBJ databases">
        <authorList>
            <person name="Kim M."/>
        </authorList>
    </citation>
    <scope>NUCLEOTIDE SEQUENCE</scope>
    <source>
        <strain evidence="4">BIUV-7</strain>
    </source>
</reference>
<dbReference type="GO" id="GO:0016787">
    <property type="term" value="F:hydrolase activity"/>
    <property type="evidence" value="ECO:0007669"/>
    <property type="project" value="UniProtKB-KW"/>
</dbReference>
<dbReference type="SUPFAM" id="SSF49785">
    <property type="entry name" value="Galactose-binding domain-like"/>
    <property type="match status" value="1"/>
</dbReference>
<evidence type="ECO:0000256" key="2">
    <source>
        <dbReference type="SAM" id="SignalP"/>
    </source>
</evidence>
<feature type="signal peptide" evidence="2">
    <location>
        <begin position="1"/>
        <end position="20"/>
    </location>
</feature>
<keyword evidence="1 4" id="KW-0378">Hydrolase</keyword>
<dbReference type="InterPro" id="IPR029058">
    <property type="entry name" value="AB_hydrolase_fold"/>
</dbReference>
<keyword evidence="5" id="KW-1185">Reference proteome</keyword>
<comment type="caution">
    <text evidence="4">The sequence shown here is derived from an EMBL/GenBank/DDBJ whole genome shotgun (WGS) entry which is preliminary data.</text>
</comment>
<evidence type="ECO:0000313" key="5">
    <source>
        <dbReference type="Proteomes" id="UP001169764"/>
    </source>
</evidence>
<dbReference type="InterPro" id="IPR005674">
    <property type="entry name" value="CocE/Ser_esterase"/>
</dbReference>
<dbReference type="Gene3D" id="2.60.120.260">
    <property type="entry name" value="Galactose-binding domain-like"/>
    <property type="match status" value="1"/>
</dbReference>
<dbReference type="SUPFAM" id="SSF53474">
    <property type="entry name" value="alpha/beta-Hydrolases"/>
    <property type="match status" value="1"/>
</dbReference>
<dbReference type="RefSeq" id="WP_303543103.1">
    <property type="nucleotide sequence ID" value="NZ_JAUOTP010000005.1"/>
</dbReference>